<evidence type="ECO:0000313" key="6">
    <source>
        <dbReference type="EMBL" id="MBM9504486.1"/>
    </source>
</evidence>
<dbReference type="InterPro" id="IPR033756">
    <property type="entry name" value="YlxH/NBP35"/>
</dbReference>
<dbReference type="SUPFAM" id="SSF52172">
    <property type="entry name" value="CheY-like"/>
    <property type="match status" value="1"/>
</dbReference>
<proteinExistence type="predicted"/>
<evidence type="ECO:0000256" key="4">
    <source>
        <dbReference type="SAM" id="MobiDB-lite"/>
    </source>
</evidence>
<dbReference type="InterPro" id="IPR027417">
    <property type="entry name" value="P-loop_NTPase"/>
</dbReference>
<dbReference type="InterPro" id="IPR011006">
    <property type="entry name" value="CheY-like_superfamily"/>
</dbReference>
<keyword evidence="7" id="KW-1185">Reference proteome</keyword>
<comment type="caution">
    <text evidence="3">Lacks conserved residue(s) required for the propagation of feature annotation.</text>
</comment>
<evidence type="ECO:0000256" key="2">
    <source>
        <dbReference type="ARBA" id="ARBA00022840"/>
    </source>
</evidence>
<dbReference type="Pfam" id="PF10609">
    <property type="entry name" value="ParA"/>
    <property type="match status" value="1"/>
</dbReference>
<reference evidence="6 7" key="1">
    <citation type="submission" date="2021-01" db="EMBL/GenBank/DDBJ databases">
        <title>Streptomyces acididurans sp. nov., isolated from a peat swamp forest soil.</title>
        <authorList>
            <person name="Chantavorakit T."/>
            <person name="Duangmal K."/>
        </authorList>
    </citation>
    <scope>NUCLEOTIDE SEQUENCE [LARGE SCALE GENOMIC DNA]</scope>
    <source>
        <strain evidence="6 7">KK5PA1</strain>
    </source>
</reference>
<feature type="region of interest" description="Disordered" evidence="4">
    <location>
        <begin position="397"/>
        <end position="426"/>
    </location>
</feature>
<dbReference type="InterPro" id="IPR050625">
    <property type="entry name" value="ParA/MinD_ATPase"/>
</dbReference>
<accession>A0ABS2TMC0</accession>
<feature type="domain" description="Response regulatory" evidence="5">
    <location>
        <begin position="4"/>
        <end position="127"/>
    </location>
</feature>
<keyword evidence="2" id="KW-0067">ATP-binding</keyword>
<sequence>MVVRVVAGTGDPDAARALLGLLGQLPSVEPAPAVGDSTALLEVLARAGEAGLDELPEVLIVHDVIGPMPALDVIRDVALRFPSVGVVLLTADPSPAMLTAAMNSGARGVASLPLSYDDLGARVDAAATWALGVRRHLTPGRTALPAVAGGTLIAVAGAKGGVGTTVTAVQLALAAHAAGRTTALVDLDLQGGDVASYLDVQFRRSMADLADIADVSSRVLADAMYVHESGPALLLAPADGERGEDVTDRSARLVLGALRQRYEVVVVDCGTQITGANAVAVETADTAVLVTTPDVIAVRAAKRMVRLWDRLQIRKPQDTVAVVNRWSKSTEIQPSLIARITGARTATSVIPAGFRELQPVIDAGRLQDLDARSTVRTGIWSLAGELGLISGAALPAPRGRRQRRGADRSADRSSDRTGDRSGDRGQVTLETLGMTPIILATLVLVWQAVLAGYTMTLAGNAADKAARAAAVSQGEGAAQAAARSDVPGAWDMPDFSVDRPVDGEVKVTVGLKVPVLFPGLIDFPLTVHGTAGTVDEETKP</sequence>
<dbReference type="Gene3D" id="3.40.50.2300">
    <property type="match status" value="1"/>
</dbReference>
<dbReference type="SUPFAM" id="SSF52540">
    <property type="entry name" value="P-loop containing nucleoside triphosphate hydrolases"/>
    <property type="match status" value="1"/>
</dbReference>
<dbReference type="PANTHER" id="PTHR43384">
    <property type="entry name" value="SEPTUM SITE-DETERMINING PROTEIN MIND HOMOLOG, CHLOROPLASTIC-RELATED"/>
    <property type="match status" value="1"/>
</dbReference>
<evidence type="ECO:0000256" key="3">
    <source>
        <dbReference type="PROSITE-ProRule" id="PRU00169"/>
    </source>
</evidence>
<dbReference type="EMBL" id="JADKYB010000004">
    <property type="protein sequence ID" value="MBM9504486.1"/>
    <property type="molecule type" value="Genomic_DNA"/>
</dbReference>
<dbReference type="RefSeq" id="WP_205356374.1">
    <property type="nucleotide sequence ID" value="NZ_JADKYB010000004.1"/>
</dbReference>
<name>A0ABS2TMC0_9ACTN</name>
<protein>
    <submittedName>
        <fullName evidence="6">AAA family ATPase</fullName>
    </submittedName>
</protein>
<comment type="caution">
    <text evidence="6">The sequence shown here is derived from an EMBL/GenBank/DDBJ whole genome shotgun (WGS) entry which is preliminary data.</text>
</comment>
<keyword evidence="1" id="KW-0547">Nucleotide-binding</keyword>
<feature type="compositionally biased region" description="Basic and acidic residues" evidence="4">
    <location>
        <begin position="404"/>
        <end position="423"/>
    </location>
</feature>
<evidence type="ECO:0000256" key="1">
    <source>
        <dbReference type="ARBA" id="ARBA00022741"/>
    </source>
</evidence>
<dbReference type="PROSITE" id="PS50110">
    <property type="entry name" value="RESPONSE_REGULATORY"/>
    <property type="match status" value="1"/>
</dbReference>
<organism evidence="6 7">
    <name type="scientific">Actinacidiphila acididurans</name>
    <dbReference type="NCBI Taxonomy" id="2784346"/>
    <lineage>
        <taxon>Bacteria</taxon>
        <taxon>Bacillati</taxon>
        <taxon>Actinomycetota</taxon>
        <taxon>Actinomycetes</taxon>
        <taxon>Kitasatosporales</taxon>
        <taxon>Streptomycetaceae</taxon>
        <taxon>Actinacidiphila</taxon>
    </lineage>
</organism>
<gene>
    <name evidence="6" type="ORF">ITX44_08045</name>
</gene>
<evidence type="ECO:0000313" key="7">
    <source>
        <dbReference type="Proteomes" id="UP000749040"/>
    </source>
</evidence>
<dbReference type="Proteomes" id="UP000749040">
    <property type="component" value="Unassembled WGS sequence"/>
</dbReference>
<dbReference type="Gene3D" id="3.40.50.300">
    <property type="entry name" value="P-loop containing nucleotide triphosphate hydrolases"/>
    <property type="match status" value="1"/>
</dbReference>
<evidence type="ECO:0000259" key="5">
    <source>
        <dbReference type="PROSITE" id="PS50110"/>
    </source>
</evidence>
<dbReference type="InterPro" id="IPR001789">
    <property type="entry name" value="Sig_transdc_resp-reg_receiver"/>
</dbReference>
<dbReference type="PANTHER" id="PTHR43384:SF6">
    <property type="entry name" value="SEPTUM SITE-DETERMINING PROTEIN MIND HOMOLOG, CHLOROPLASTIC"/>
    <property type="match status" value="1"/>
</dbReference>